<dbReference type="PANTHER" id="PTHR23528">
    <property type="match status" value="1"/>
</dbReference>
<dbReference type="InterPro" id="IPR036259">
    <property type="entry name" value="MFS_trans_sf"/>
</dbReference>
<feature type="transmembrane region" description="Helical" evidence="6">
    <location>
        <begin position="346"/>
        <end position="369"/>
    </location>
</feature>
<feature type="domain" description="Major facilitator superfamily (MFS) profile" evidence="7">
    <location>
        <begin position="40"/>
        <end position="442"/>
    </location>
</feature>
<evidence type="ECO:0000256" key="4">
    <source>
        <dbReference type="ARBA" id="ARBA00023136"/>
    </source>
</evidence>
<feature type="transmembrane region" description="Helical" evidence="6">
    <location>
        <begin position="259"/>
        <end position="278"/>
    </location>
</feature>
<feature type="transmembrane region" description="Helical" evidence="6">
    <location>
        <begin position="318"/>
        <end position="340"/>
    </location>
</feature>
<feature type="transmembrane region" description="Helical" evidence="6">
    <location>
        <begin position="41"/>
        <end position="65"/>
    </location>
</feature>
<gene>
    <name evidence="8" type="ORF">HNR40_002782</name>
</gene>
<dbReference type="PANTHER" id="PTHR23528:SF1">
    <property type="entry name" value="MAJOR FACILITATOR SUPERFAMILY (MFS) PROFILE DOMAIN-CONTAINING PROTEIN"/>
    <property type="match status" value="1"/>
</dbReference>
<dbReference type="Gene3D" id="1.20.1250.20">
    <property type="entry name" value="MFS general substrate transporter like domains"/>
    <property type="match status" value="1"/>
</dbReference>
<keyword evidence="9" id="KW-1185">Reference proteome</keyword>
<evidence type="ECO:0000256" key="6">
    <source>
        <dbReference type="SAM" id="Phobius"/>
    </source>
</evidence>
<evidence type="ECO:0000313" key="8">
    <source>
        <dbReference type="EMBL" id="MBB5077309.1"/>
    </source>
</evidence>
<keyword evidence="4 6" id="KW-0472">Membrane</keyword>
<evidence type="ECO:0000256" key="5">
    <source>
        <dbReference type="SAM" id="MobiDB-lite"/>
    </source>
</evidence>
<dbReference type="AlphaFoldDB" id="A0A7W8A0P0"/>
<dbReference type="Proteomes" id="UP000568380">
    <property type="component" value="Unassembled WGS sequence"/>
</dbReference>
<name>A0A7W8A0P0_9ACTN</name>
<feature type="transmembrane region" description="Helical" evidence="6">
    <location>
        <begin position="199"/>
        <end position="217"/>
    </location>
</feature>
<evidence type="ECO:0000259" key="7">
    <source>
        <dbReference type="PROSITE" id="PS50850"/>
    </source>
</evidence>
<feature type="region of interest" description="Disordered" evidence="5">
    <location>
        <begin position="1"/>
        <end position="28"/>
    </location>
</feature>
<organism evidence="8 9">
    <name type="scientific">Nonomuraea endophytica</name>
    <dbReference type="NCBI Taxonomy" id="714136"/>
    <lineage>
        <taxon>Bacteria</taxon>
        <taxon>Bacillati</taxon>
        <taxon>Actinomycetota</taxon>
        <taxon>Actinomycetes</taxon>
        <taxon>Streptosporangiales</taxon>
        <taxon>Streptosporangiaceae</taxon>
        <taxon>Nonomuraea</taxon>
    </lineage>
</organism>
<comment type="caution">
    <text evidence="8">The sequence shown here is derived from an EMBL/GenBank/DDBJ whole genome shotgun (WGS) entry which is preliminary data.</text>
</comment>
<evidence type="ECO:0000256" key="1">
    <source>
        <dbReference type="ARBA" id="ARBA00004651"/>
    </source>
</evidence>
<dbReference type="PROSITE" id="PS50850">
    <property type="entry name" value="MFS"/>
    <property type="match status" value="1"/>
</dbReference>
<dbReference type="RefSeq" id="WP_184961022.1">
    <property type="nucleotide sequence ID" value="NZ_JACHIN010000003.1"/>
</dbReference>
<dbReference type="Pfam" id="PF07690">
    <property type="entry name" value="MFS_1"/>
    <property type="match status" value="1"/>
</dbReference>
<protein>
    <submittedName>
        <fullName evidence="8">MFS family permease</fullName>
    </submittedName>
</protein>
<comment type="subcellular location">
    <subcellularLocation>
        <location evidence="1">Cell membrane</location>
        <topology evidence="1">Multi-pass membrane protein</topology>
    </subcellularLocation>
</comment>
<feature type="transmembrane region" description="Helical" evidence="6">
    <location>
        <begin position="77"/>
        <end position="93"/>
    </location>
</feature>
<feature type="transmembrane region" description="Helical" evidence="6">
    <location>
        <begin position="172"/>
        <end position="193"/>
    </location>
</feature>
<proteinExistence type="predicted"/>
<evidence type="ECO:0000256" key="2">
    <source>
        <dbReference type="ARBA" id="ARBA00022692"/>
    </source>
</evidence>
<keyword evidence="3 6" id="KW-1133">Transmembrane helix</keyword>
<dbReference type="InterPro" id="IPR020846">
    <property type="entry name" value="MFS_dom"/>
</dbReference>
<dbReference type="SUPFAM" id="SSF103473">
    <property type="entry name" value="MFS general substrate transporter"/>
    <property type="match status" value="1"/>
</dbReference>
<evidence type="ECO:0000313" key="9">
    <source>
        <dbReference type="Proteomes" id="UP000568380"/>
    </source>
</evidence>
<dbReference type="InterPro" id="IPR011701">
    <property type="entry name" value="MFS"/>
</dbReference>
<keyword evidence="2 6" id="KW-0812">Transmembrane</keyword>
<dbReference type="EMBL" id="JACHIN010000003">
    <property type="protein sequence ID" value="MBB5077309.1"/>
    <property type="molecule type" value="Genomic_DNA"/>
</dbReference>
<feature type="compositionally biased region" description="Gly residues" evidence="5">
    <location>
        <begin position="1"/>
        <end position="26"/>
    </location>
</feature>
<feature type="transmembrane region" description="Helical" evidence="6">
    <location>
        <begin position="139"/>
        <end position="160"/>
    </location>
</feature>
<sequence length="442" mass="45347">MTELKGGGAARGEQEGGGAEQEGGGAARAERVLVRAPRRTITALLVTELLLTFALATPLIATLSLKANEIDPAAKESLLGVVTAVGALAAFLLNPVFGHLSDRTRGRYGRRRPWIMAGLAGGVPAAVVMATATGTAQLLIGWLLAQASYNAALAALSAVIADRVPPEQQATVSGLFGAAGFAGVTPGLVLVGLLPGNVAALFLIPAVAGALGGLLAWRMLRDDTVVPEAAPVNPRSVLSSMVFDPRLSPSFTVVWAQRFLLQFANALIGTFGLFYLMTRLEMSTAAAAALVSATGLLSLVLNVVAAGVSGRLASRTQAYRAFIVVAGLLLTCSMLVKMVADTVWPIYLATGLAGIGLGVFYAVDLALVIRVMPSSADSARYLGVFNIAKALPQSIAPAVAPLLLAVGSDPVAPAADKNYFLLFCGGAVAALIATALTPLIRK</sequence>
<accession>A0A7W8A0P0</accession>
<feature type="transmembrane region" description="Helical" evidence="6">
    <location>
        <begin position="419"/>
        <end position="440"/>
    </location>
</feature>
<dbReference type="GO" id="GO:0005886">
    <property type="term" value="C:plasma membrane"/>
    <property type="evidence" value="ECO:0007669"/>
    <property type="project" value="UniProtKB-SubCell"/>
</dbReference>
<feature type="transmembrane region" description="Helical" evidence="6">
    <location>
        <begin position="114"/>
        <end position="133"/>
    </location>
</feature>
<reference evidence="8 9" key="1">
    <citation type="submission" date="2020-08" db="EMBL/GenBank/DDBJ databases">
        <title>Genomic Encyclopedia of Type Strains, Phase IV (KMG-IV): sequencing the most valuable type-strain genomes for metagenomic binning, comparative biology and taxonomic classification.</title>
        <authorList>
            <person name="Goeker M."/>
        </authorList>
    </citation>
    <scope>NUCLEOTIDE SEQUENCE [LARGE SCALE GENOMIC DNA]</scope>
    <source>
        <strain evidence="8 9">DSM 45385</strain>
    </source>
</reference>
<feature type="transmembrane region" description="Helical" evidence="6">
    <location>
        <begin position="284"/>
        <end position="306"/>
    </location>
</feature>
<dbReference type="GO" id="GO:0022857">
    <property type="term" value="F:transmembrane transporter activity"/>
    <property type="evidence" value="ECO:0007669"/>
    <property type="project" value="InterPro"/>
</dbReference>
<evidence type="ECO:0000256" key="3">
    <source>
        <dbReference type="ARBA" id="ARBA00022989"/>
    </source>
</evidence>
<feature type="transmembrane region" description="Helical" evidence="6">
    <location>
        <begin position="381"/>
        <end position="407"/>
    </location>
</feature>